<evidence type="ECO:0000256" key="1">
    <source>
        <dbReference type="SAM" id="MobiDB-lite"/>
    </source>
</evidence>
<sequence>MEFAKVAAEGSDGGGRTEKAGRVGSGRGFVIAGNNGGDFLLPDFPCMFLARPPQFSPLRQSTVSSSCRNLIAPFDDKAVALLGSSLHLSPLSTASS</sequence>
<organism evidence="2 3">
    <name type="scientific">Linum trigynum</name>
    <dbReference type="NCBI Taxonomy" id="586398"/>
    <lineage>
        <taxon>Eukaryota</taxon>
        <taxon>Viridiplantae</taxon>
        <taxon>Streptophyta</taxon>
        <taxon>Embryophyta</taxon>
        <taxon>Tracheophyta</taxon>
        <taxon>Spermatophyta</taxon>
        <taxon>Magnoliopsida</taxon>
        <taxon>eudicotyledons</taxon>
        <taxon>Gunneridae</taxon>
        <taxon>Pentapetalae</taxon>
        <taxon>rosids</taxon>
        <taxon>fabids</taxon>
        <taxon>Malpighiales</taxon>
        <taxon>Linaceae</taxon>
        <taxon>Linum</taxon>
    </lineage>
</organism>
<keyword evidence="3" id="KW-1185">Reference proteome</keyword>
<evidence type="ECO:0000313" key="3">
    <source>
        <dbReference type="Proteomes" id="UP001497516"/>
    </source>
</evidence>
<dbReference type="Proteomes" id="UP001497516">
    <property type="component" value="Chromosome 2"/>
</dbReference>
<feature type="region of interest" description="Disordered" evidence="1">
    <location>
        <begin position="1"/>
        <end position="20"/>
    </location>
</feature>
<proteinExistence type="predicted"/>
<dbReference type="EMBL" id="OZ034815">
    <property type="protein sequence ID" value="CAL1370449.1"/>
    <property type="molecule type" value="Genomic_DNA"/>
</dbReference>
<name>A0AAV2D988_9ROSI</name>
<protein>
    <submittedName>
        <fullName evidence="2">Uncharacterized protein</fullName>
    </submittedName>
</protein>
<gene>
    <name evidence="2" type="ORF">LTRI10_LOCUS12577</name>
</gene>
<evidence type="ECO:0000313" key="2">
    <source>
        <dbReference type="EMBL" id="CAL1370449.1"/>
    </source>
</evidence>
<dbReference type="AlphaFoldDB" id="A0AAV2D988"/>
<accession>A0AAV2D988</accession>
<reference evidence="2 3" key="1">
    <citation type="submission" date="2024-04" db="EMBL/GenBank/DDBJ databases">
        <authorList>
            <person name="Fracassetti M."/>
        </authorList>
    </citation>
    <scope>NUCLEOTIDE SEQUENCE [LARGE SCALE GENOMIC DNA]</scope>
</reference>